<dbReference type="CDD" id="cd04301">
    <property type="entry name" value="NAT_SF"/>
    <property type="match status" value="1"/>
</dbReference>
<gene>
    <name evidence="4" type="ORF">KPL81_12950</name>
</gene>
<dbReference type="EC" id="2.3.1.-" evidence="4"/>
<protein>
    <submittedName>
        <fullName evidence="4">GNAT family acetyltransferase</fullName>
        <ecNumber evidence="4">2.3.1.-</ecNumber>
    </submittedName>
</protein>
<dbReference type="GO" id="GO:0016746">
    <property type="term" value="F:acyltransferase activity"/>
    <property type="evidence" value="ECO:0007669"/>
    <property type="project" value="UniProtKB-KW"/>
</dbReference>
<dbReference type="PROSITE" id="PS51257">
    <property type="entry name" value="PROKAR_LIPOPROTEIN"/>
    <property type="match status" value="1"/>
</dbReference>
<evidence type="ECO:0000313" key="5">
    <source>
        <dbReference type="Proteomes" id="UP000769617"/>
    </source>
</evidence>
<dbReference type="RefSeq" id="WP_219792534.1">
    <property type="nucleotide sequence ID" value="NZ_JAHYCA010000004.1"/>
</dbReference>
<keyword evidence="1 4" id="KW-0808">Transferase</keyword>
<dbReference type="SUPFAM" id="SSF55729">
    <property type="entry name" value="Acyl-CoA N-acyltransferases (Nat)"/>
    <property type="match status" value="1"/>
</dbReference>
<proteinExistence type="predicted"/>
<evidence type="ECO:0000256" key="1">
    <source>
        <dbReference type="ARBA" id="ARBA00022679"/>
    </source>
</evidence>
<dbReference type="Proteomes" id="UP000769617">
    <property type="component" value="Unassembled WGS sequence"/>
</dbReference>
<sequence>MRGVTVKIRTYQEEDQSAVIALWQACGLVRPWNDPAKDIERKVSMQPELFFVGEREGRVMATAMAGYDGHRGSVYYLAVDPACQHQGLGRLLMATIEQKLHAMGCPKLNILVRTTNETVLAFYRKLGYPVDEAVSLGKRLIPDD</sequence>
<evidence type="ECO:0000259" key="3">
    <source>
        <dbReference type="PROSITE" id="PS51186"/>
    </source>
</evidence>
<comment type="caution">
    <text evidence="4">The sequence shown here is derived from an EMBL/GenBank/DDBJ whole genome shotgun (WGS) entry which is preliminary data.</text>
</comment>
<dbReference type="Pfam" id="PF00583">
    <property type="entry name" value="Acetyltransf_1"/>
    <property type="match status" value="1"/>
</dbReference>
<feature type="domain" description="N-acetyltransferase" evidence="3">
    <location>
        <begin position="6"/>
        <end position="144"/>
    </location>
</feature>
<evidence type="ECO:0000313" key="4">
    <source>
        <dbReference type="EMBL" id="MBW6392062.1"/>
    </source>
</evidence>
<dbReference type="InterPro" id="IPR050832">
    <property type="entry name" value="Bact_Acetyltransf"/>
</dbReference>
<reference evidence="4 5" key="1">
    <citation type="submission" date="2021-07" db="EMBL/GenBank/DDBJ databases">
        <authorList>
            <person name="So Y."/>
        </authorList>
    </citation>
    <scope>NUCLEOTIDE SEQUENCE [LARGE SCALE GENOMIC DNA]</scope>
    <source>
        <strain evidence="4 5">Y3S6</strain>
    </source>
</reference>
<accession>A0ABS6ZPS2</accession>
<dbReference type="InterPro" id="IPR000182">
    <property type="entry name" value="GNAT_dom"/>
</dbReference>
<keyword evidence="5" id="KW-1185">Reference proteome</keyword>
<keyword evidence="2 4" id="KW-0012">Acyltransferase</keyword>
<dbReference type="PROSITE" id="PS51186">
    <property type="entry name" value="GNAT"/>
    <property type="match status" value="1"/>
</dbReference>
<dbReference type="EMBL" id="JAHYCA010000004">
    <property type="protein sequence ID" value="MBW6392062.1"/>
    <property type="molecule type" value="Genomic_DNA"/>
</dbReference>
<dbReference type="NCBIfam" id="NF002959">
    <property type="entry name" value="PRK03624.1"/>
    <property type="match status" value="1"/>
</dbReference>
<name>A0ABS6ZPS2_9GAMM</name>
<dbReference type="Gene3D" id="3.40.630.30">
    <property type="match status" value="1"/>
</dbReference>
<dbReference type="PANTHER" id="PTHR43877">
    <property type="entry name" value="AMINOALKYLPHOSPHONATE N-ACETYLTRANSFERASE-RELATED-RELATED"/>
    <property type="match status" value="1"/>
</dbReference>
<dbReference type="PANTHER" id="PTHR43877:SF2">
    <property type="entry name" value="AMINOALKYLPHOSPHONATE N-ACETYLTRANSFERASE-RELATED"/>
    <property type="match status" value="1"/>
</dbReference>
<dbReference type="InterPro" id="IPR016181">
    <property type="entry name" value="Acyl_CoA_acyltransferase"/>
</dbReference>
<organism evidence="4 5">
    <name type="scientific">Billgrantia antri</name>
    <dbReference type="NCBI Taxonomy" id="2846777"/>
    <lineage>
        <taxon>Bacteria</taxon>
        <taxon>Pseudomonadati</taxon>
        <taxon>Pseudomonadota</taxon>
        <taxon>Gammaproteobacteria</taxon>
        <taxon>Oceanospirillales</taxon>
        <taxon>Halomonadaceae</taxon>
        <taxon>Billgrantia</taxon>
    </lineage>
</organism>
<evidence type="ECO:0000256" key="2">
    <source>
        <dbReference type="ARBA" id="ARBA00023315"/>
    </source>
</evidence>